<dbReference type="EMBL" id="CM037024">
    <property type="protein sequence ID" value="KAH7663512.1"/>
    <property type="molecule type" value="Genomic_DNA"/>
</dbReference>
<name>A0ACB7US69_DIOAL</name>
<reference evidence="2" key="1">
    <citation type="journal article" date="2022" name="Nat. Commun.">
        <title>Chromosome evolution and the genetic basis of agronomically important traits in greater yam.</title>
        <authorList>
            <person name="Bredeson J.V."/>
            <person name="Lyons J.B."/>
            <person name="Oniyinde I.O."/>
            <person name="Okereke N.R."/>
            <person name="Kolade O."/>
            <person name="Nnabue I."/>
            <person name="Nwadili C.O."/>
            <person name="Hribova E."/>
            <person name="Parker M."/>
            <person name="Nwogha J."/>
            <person name="Shu S."/>
            <person name="Carlson J."/>
            <person name="Kariba R."/>
            <person name="Muthemba S."/>
            <person name="Knop K."/>
            <person name="Barton G.J."/>
            <person name="Sherwood A.V."/>
            <person name="Lopez-Montes A."/>
            <person name="Asiedu R."/>
            <person name="Jamnadass R."/>
            <person name="Muchugi A."/>
            <person name="Goodstein D."/>
            <person name="Egesi C.N."/>
            <person name="Featherston J."/>
            <person name="Asfaw A."/>
            <person name="Simpson G.G."/>
            <person name="Dolezel J."/>
            <person name="Hendre P.S."/>
            <person name="Van Deynze A."/>
            <person name="Kumar P.L."/>
            <person name="Obidiegwu J.E."/>
            <person name="Bhattacharjee R."/>
            <person name="Rokhsar D.S."/>
        </authorList>
    </citation>
    <scope>NUCLEOTIDE SEQUENCE [LARGE SCALE GENOMIC DNA]</scope>
    <source>
        <strain evidence="2">cv. TDa95/00328</strain>
    </source>
</reference>
<dbReference type="EC" id="3.1.1.81" evidence="1"/>
<keyword evidence="1" id="KW-0378">Hydrolase</keyword>
<gene>
    <name evidence="1" type="ORF">IHE45_14G059900</name>
</gene>
<evidence type="ECO:0000313" key="1">
    <source>
        <dbReference type="EMBL" id="KAH7663512.1"/>
    </source>
</evidence>
<comment type="caution">
    <text evidence="1">The sequence shown here is derived from an EMBL/GenBank/DDBJ whole genome shotgun (WGS) entry which is preliminary data.</text>
</comment>
<proteinExistence type="predicted"/>
<keyword evidence="2" id="KW-1185">Reference proteome</keyword>
<dbReference type="Proteomes" id="UP000827976">
    <property type="component" value="Chromosome 14"/>
</dbReference>
<accession>A0ACB7US69</accession>
<sequence>SPSRSVQTLAYEEIRTSDKPFDSTALVIHGVLGSSQYLKPFSGELLSELQKSSRSNVWRMVLVDLRNHGRSADLKGFDPPHDMFNAANDLSNLVKCHGWAWPDVVIGHSMGGKVGLEFISSCARGDYGESALSRLWVLDTFLGKINSSDGITEVEKILHAMQSLPSSLPSQKWVVNQMIEHGFSKPVSEWIGSNLKESGEHLTWAFNLQAVIDMFNSYRKFLLVFVGAPTKGLKIDIVRAENSERWNESVLQKLADLASKEERSDEGKVLVHVLPNSGHWVQADNPKGLLEIMSSNFISKD</sequence>
<evidence type="ECO:0000313" key="2">
    <source>
        <dbReference type="Proteomes" id="UP000827976"/>
    </source>
</evidence>
<feature type="non-terminal residue" evidence="1">
    <location>
        <position position="1"/>
    </location>
</feature>
<organism evidence="1 2">
    <name type="scientific">Dioscorea alata</name>
    <name type="common">Purple yam</name>
    <dbReference type="NCBI Taxonomy" id="55571"/>
    <lineage>
        <taxon>Eukaryota</taxon>
        <taxon>Viridiplantae</taxon>
        <taxon>Streptophyta</taxon>
        <taxon>Embryophyta</taxon>
        <taxon>Tracheophyta</taxon>
        <taxon>Spermatophyta</taxon>
        <taxon>Magnoliopsida</taxon>
        <taxon>Liliopsida</taxon>
        <taxon>Dioscoreales</taxon>
        <taxon>Dioscoreaceae</taxon>
        <taxon>Dioscorea</taxon>
    </lineage>
</organism>
<protein>
    <submittedName>
        <fullName evidence="1">Quorum-quenching N-acyl-homoserine lactonase protein</fullName>
        <ecNumber evidence="1">3.1.1.81</ecNumber>
    </submittedName>
</protein>